<sequence length="241" mass="26732">MTPEQTRAWKQLAVSYLSTNALVFLLSRPGAMQYGLHDLIGALFLLAGLASIRADDYDTRRYGVRLGGIFPGAEGDDRSLVRAIWESLPHAARELAVAALIAAVVLPVYAYFWPLFNHPPASRHFSLDAHRWREIFTHLLAVALTEELYFRGYVQTRVADGLGISHDPAKRRQLRTMALPIVITSALFALTHVTVEVTLARAAVFFPGLLFGAVRVRRGGIGAAVFLHAISNLFEQWLEGR</sequence>
<feature type="transmembrane region" description="Helical" evidence="1">
    <location>
        <begin position="174"/>
        <end position="193"/>
    </location>
</feature>
<dbReference type="AlphaFoldDB" id="H5SJD3"/>
<dbReference type="EMBL" id="AP011742">
    <property type="protein sequence ID" value="BAL56269.1"/>
    <property type="molecule type" value="Genomic_DNA"/>
</dbReference>
<keyword evidence="1" id="KW-0812">Transmembrane</keyword>
<dbReference type="InterPro" id="IPR003675">
    <property type="entry name" value="Rce1/LyrA-like_dom"/>
</dbReference>
<dbReference type="NCBIfam" id="NF040914">
    <property type="entry name" value="Mrt_core"/>
    <property type="match status" value="1"/>
</dbReference>
<gene>
    <name evidence="3" type="ORF">HGMM_F36A01C04</name>
</gene>
<dbReference type="GO" id="GO:0080120">
    <property type="term" value="P:CAAX-box protein maturation"/>
    <property type="evidence" value="ECO:0007669"/>
    <property type="project" value="UniProtKB-ARBA"/>
</dbReference>
<name>H5SJD3_9DELT</name>
<evidence type="ECO:0000259" key="2">
    <source>
        <dbReference type="Pfam" id="PF02517"/>
    </source>
</evidence>
<feature type="transmembrane region" description="Helical" evidence="1">
    <location>
        <begin position="12"/>
        <end position="28"/>
    </location>
</feature>
<dbReference type="NCBIfam" id="NF040594">
    <property type="entry name" value="CPBP_fam_mrtC"/>
    <property type="match status" value="1"/>
</dbReference>
<dbReference type="Pfam" id="PF02517">
    <property type="entry name" value="Rce1-like"/>
    <property type="match status" value="1"/>
</dbReference>
<reference evidence="3" key="2">
    <citation type="journal article" date="2012" name="PLoS ONE">
        <title>A Deeply Branching Thermophilic Bacterium with an Ancient Acetyl-CoA Pathway Dominates a Subsurface Ecosystem.</title>
        <authorList>
            <person name="Takami H."/>
            <person name="Noguchi H."/>
            <person name="Takaki Y."/>
            <person name="Uchiyama I."/>
            <person name="Toyoda A."/>
            <person name="Nishi S."/>
            <person name="Chee G.-J."/>
            <person name="Arai W."/>
            <person name="Nunoura T."/>
            <person name="Itoh T."/>
            <person name="Hattori M."/>
            <person name="Takai K."/>
        </authorList>
    </citation>
    <scope>NUCLEOTIDE SEQUENCE</scope>
</reference>
<protein>
    <submittedName>
        <fullName evidence="3">Hypothetical conserved protein</fullName>
    </submittedName>
</protein>
<accession>H5SJD3</accession>
<organism evidence="3">
    <name type="scientific">uncultured delta proteobacterium</name>
    <dbReference type="NCBI Taxonomy" id="34034"/>
    <lineage>
        <taxon>Bacteria</taxon>
        <taxon>Deltaproteobacteria</taxon>
        <taxon>environmental samples</taxon>
    </lineage>
</organism>
<keyword evidence="1" id="KW-1133">Transmembrane helix</keyword>
<reference evidence="3" key="1">
    <citation type="journal article" date="2005" name="Environ. Microbiol.">
        <title>Genetic and functional properties of uncultivated thermophilic crenarchaeotes from a subsurface gold mine as revealed by analysis of genome fragments.</title>
        <authorList>
            <person name="Nunoura T."/>
            <person name="Hirayama H."/>
            <person name="Takami H."/>
            <person name="Oida H."/>
            <person name="Nishi S."/>
            <person name="Shimamura S."/>
            <person name="Suzuki Y."/>
            <person name="Inagaki F."/>
            <person name="Takai K."/>
            <person name="Nealson K.H."/>
            <person name="Horikoshi K."/>
        </authorList>
    </citation>
    <scope>NUCLEOTIDE SEQUENCE</scope>
</reference>
<proteinExistence type="predicted"/>
<dbReference type="GO" id="GO:0004175">
    <property type="term" value="F:endopeptidase activity"/>
    <property type="evidence" value="ECO:0007669"/>
    <property type="project" value="UniProtKB-ARBA"/>
</dbReference>
<feature type="domain" description="CAAX prenyl protease 2/Lysostaphin resistance protein A-like" evidence="2">
    <location>
        <begin position="135"/>
        <end position="234"/>
    </location>
</feature>
<keyword evidence="1" id="KW-0472">Membrane</keyword>
<feature type="transmembrane region" description="Helical" evidence="1">
    <location>
        <begin position="95"/>
        <end position="115"/>
    </location>
</feature>
<evidence type="ECO:0000313" key="3">
    <source>
        <dbReference type="EMBL" id="BAL56269.1"/>
    </source>
</evidence>
<evidence type="ECO:0000256" key="1">
    <source>
        <dbReference type="SAM" id="Phobius"/>
    </source>
</evidence>